<dbReference type="AlphaFoldDB" id="A0A0X1T251"/>
<evidence type="ECO:0008006" key="3">
    <source>
        <dbReference type="Google" id="ProtNLM"/>
    </source>
</evidence>
<evidence type="ECO:0000313" key="2">
    <source>
        <dbReference type="Proteomes" id="UP000063229"/>
    </source>
</evidence>
<dbReference type="Pfam" id="PF19619">
    <property type="entry name" value="DUF6124"/>
    <property type="match status" value="1"/>
</dbReference>
<reference evidence="1 2" key="1">
    <citation type="submission" date="2016-01" db="EMBL/GenBank/DDBJ databases">
        <authorList>
            <person name="McClelland M."/>
            <person name="Jain A."/>
            <person name="Saraogi P."/>
            <person name="Mendelson R."/>
            <person name="Westerman R."/>
            <person name="SanMiguel P."/>
            <person name="Csonka L."/>
        </authorList>
    </citation>
    <scope>NUCLEOTIDE SEQUENCE [LARGE SCALE GENOMIC DNA]</scope>
    <source>
        <strain evidence="1 2">NCPPB 2472</strain>
    </source>
</reference>
<dbReference type="RefSeq" id="WP_017132067.1">
    <property type="nucleotide sequence ID" value="NZ_CP014135.1"/>
</dbReference>
<dbReference type="Proteomes" id="UP000063229">
    <property type="component" value="Chromosome"/>
</dbReference>
<accession>A0A0X1T251</accession>
<protein>
    <recommendedName>
        <fullName evidence="3">DUF3077 domain-containing protein</fullName>
    </recommendedName>
</protein>
<proteinExistence type="predicted"/>
<dbReference type="OrthoDB" id="6994083at2"/>
<name>A0A0X1T251_PSEAA</name>
<dbReference type="EMBL" id="CP014135">
    <property type="protein sequence ID" value="AMB86124.1"/>
    <property type="molecule type" value="Genomic_DNA"/>
</dbReference>
<gene>
    <name evidence="1" type="ORF">AWM79_12780</name>
</gene>
<sequence length="122" mass="13211">MTSTPKHMTDIHTMPPCNSLKGRHAAQRALDYYLKPAVSGALSDETACWPDTDRLFAVRENLSVEEAMVHASDLLRCAAATAYEAADALQGSSRDLAFSVVYMVDMAKAMVDRALSAECPGM</sequence>
<keyword evidence="2" id="KW-1185">Reference proteome</keyword>
<evidence type="ECO:0000313" key="1">
    <source>
        <dbReference type="EMBL" id="AMB86124.1"/>
    </source>
</evidence>
<dbReference type="KEGG" id="pagb:AWM79_12780"/>
<organism evidence="1 2">
    <name type="scientific">Pseudomonas agarici</name>
    <dbReference type="NCBI Taxonomy" id="46677"/>
    <lineage>
        <taxon>Bacteria</taxon>
        <taxon>Pseudomonadati</taxon>
        <taxon>Pseudomonadota</taxon>
        <taxon>Gammaproteobacteria</taxon>
        <taxon>Pseudomonadales</taxon>
        <taxon>Pseudomonadaceae</taxon>
        <taxon>Pseudomonas</taxon>
    </lineage>
</organism>